<feature type="compositionally biased region" description="Low complexity" evidence="1">
    <location>
        <begin position="202"/>
        <end position="220"/>
    </location>
</feature>
<evidence type="ECO:0000313" key="3">
    <source>
        <dbReference type="Proteomes" id="UP000823405"/>
    </source>
</evidence>
<evidence type="ECO:0000313" key="2">
    <source>
        <dbReference type="EMBL" id="KAG0305669.1"/>
    </source>
</evidence>
<organism evidence="2 3">
    <name type="scientific">Linnemannia gamsii</name>
    <dbReference type="NCBI Taxonomy" id="64522"/>
    <lineage>
        <taxon>Eukaryota</taxon>
        <taxon>Fungi</taxon>
        <taxon>Fungi incertae sedis</taxon>
        <taxon>Mucoromycota</taxon>
        <taxon>Mortierellomycotina</taxon>
        <taxon>Mortierellomycetes</taxon>
        <taxon>Mortierellales</taxon>
        <taxon>Mortierellaceae</taxon>
        <taxon>Linnemannia</taxon>
    </lineage>
</organism>
<dbReference type="OrthoDB" id="10646260at2759"/>
<feature type="region of interest" description="Disordered" evidence="1">
    <location>
        <begin position="1"/>
        <end position="127"/>
    </location>
</feature>
<comment type="caution">
    <text evidence="2">The sequence shown here is derived from an EMBL/GenBank/DDBJ whole genome shotgun (WGS) entry which is preliminary data.</text>
</comment>
<feature type="compositionally biased region" description="Acidic residues" evidence="1">
    <location>
        <begin position="26"/>
        <end position="88"/>
    </location>
</feature>
<name>A0A9P6UJQ5_9FUNG</name>
<feature type="region of interest" description="Disordered" evidence="1">
    <location>
        <begin position="145"/>
        <end position="220"/>
    </location>
</feature>
<gene>
    <name evidence="2" type="ORF">BGZ97_001035</name>
</gene>
<reference evidence="2" key="1">
    <citation type="journal article" date="2020" name="Fungal Divers.">
        <title>Resolving the Mortierellaceae phylogeny through synthesis of multi-gene phylogenetics and phylogenomics.</title>
        <authorList>
            <person name="Vandepol N."/>
            <person name="Liber J."/>
            <person name="Desiro A."/>
            <person name="Na H."/>
            <person name="Kennedy M."/>
            <person name="Barry K."/>
            <person name="Grigoriev I.V."/>
            <person name="Miller A.N."/>
            <person name="O'Donnell K."/>
            <person name="Stajich J.E."/>
            <person name="Bonito G."/>
        </authorList>
    </citation>
    <scope>NUCLEOTIDE SEQUENCE</scope>
    <source>
        <strain evidence="2">NVP60</strain>
    </source>
</reference>
<dbReference type="AlphaFoldDB" id="A0A9P6UJQ5"/>
<keyword evidence="3" id="KW-1185">Reference proteome</keyword>
<accession>A0A9P6UJQ5</accession>
<feature type="compositionally biased region" description="Polar residues" evidence="1">
    <location>
        <begin position="147"/>
        <end position="175"/>
    </location>
</feature>
<dbReference type="Proteomes" id="UP000823405">
    <property type="component" value="Unassembled WGS sequence"/>
</dbReference>
<evidence type="ECO:0000256" key="1">
    <source>
        <dbReference type="SAM" id="MobiDB-lite"/>
    </source>
</evidence>
<dbReference type="EMBL" id="JAAAIN010001201">
    <property type="protein sequence ID" value="KAG0305669.1"/>
    <property type="molecule type" value="Genomic_DNA"/>
</dbReference>
<sequence length="220" mass="24622">MALPYVYNPLEDSEFDETDGEKGVDTDNDEEEQDETDNEEEEQYETNNGEEEQEQDKEEQEQGEVEQEQEQGEEEWDDNEQDEFEDAEEHSNADDQHVGTLTSIHKSSDNDPSLEEDKDVTRSPAAAALVRIGIRNGKRPLRAIKDLQTTPGSSENIHRSTISTLNGRPNTQLPCPTQPALERQPNRFTEPSPFQAPARPVSQPSAASQRPSSSATPNAL</sequence>
<proteinExistence type="predicted"/>
<protein>
    <submittedName>
        <fullName evidence="2">Uncharacterized protein</fullName>
    </submittedName>
</protein>